<protein>
    <recommendedName>
        <fullName evidence="11">Intracellular growth attenuator IgaA</fullName>
    </recommendedName>
</protein>
<evidence type="ECO:0000256" key="8">
    <source>
        <dbReference type="SAM" id="Phobius"/>
    </source>
</evidence>
<dbReference type="RefSeq" id="WP_107493618.1">
    <property type="nucleotide sequence ID" value="NZ_PZKC01000007.1"/>
</dbReference>
<feature type="transmembrane region" description="Helical" evidence="8">
    <location>
        <begin position="240"/>
        <end position="257"/>
    </location>
</feature>
<evidence type="ECO:0000256" key="2">
    <source>
        <dbReference type="ARBA" id="ARBA00009494"/>
    </source>
</evidence>
<dbReference type="InterPro" id="IPR010771">
    <property type="entry name" value="IgaA"/>
</dbReference>
<dbReference type="AlphaFoldDB" id="A0A2T4IEW1"/>
<name>A0A2T4IEW1_9RHOO</name>
<reference evidence="9 10" key="2">
    <citation type="submission" date="2018-04" db="EMBL/GenBank/DDBJ databases">
        <title>Thauera lacus sp. nov., isolated from an saline lake in Inner Mongolia, China.</title>
        <authorList>
            <person name="Liang Q.-Y."/>
        </authorList>
    </citation>
    <scope>NUCLEOTIDE SEQUENCE [LARGE SCALE GENOMIC DNA]</scope>
    <source>
        <strain evidence="9 10">D20</strain>
    </source>
</reference>
<evidence type="ECO:0000256" key="4">
    <source>
        <dbReference type="ARBA" id="ARBA00022519"/>
    </source>
</evidence>
<proteinExistence type="inferred from homology"/>
<evidence type="ECO:0000313" key="10">
    <source>
        <dbReference type="Proteomes" id="UP000241193"/>
    </source>
</evidence>
<sequence length="736" mass="81187">MQTLQTIIYLLILLVTIVSLLTYLLRRARDRRAYYRFMKTAAPVRTLSAAEKTLIQPFLVSPKKPGEVLQLNGEEVYELRGEWRGHGLSTNSQTASMHHLIGGLDVLLPFDAASYLVEGENLAEVVLTRHDYAIVLRLNGQFDIDTAHRMSVARQDALHQWESGGAAATAGTANTAGQGLDGAPGHRLDIGDAVLLGQRDETPAELSARLRPGVAFMPTALGFLPGLLFLIGAGHSDSPTAWMVAAAAFMALGGWMLRPPDSLPPRRKVNCLEGRVEQIEVASPTGTGTTIKRWFLGGRISIQLPYHWLTTMETPPSRPLRVDVYPDDLAVVRLGERFSIDDEARRFPPIHWGRHLTLVLFGLSALLLGWSMNDDFESDLAQLRHGLSGGPASFTSAEALLADPPKRGQGIYVLADRAQCDVSGRRPGTVPWVDCSRLRWGGDALEVEEVIPDPLLADIDQGRLPRTTRNPLIEQIAYLQAIEQMRGARTPYPGGAPQLHVISDYSAFIIGVDAICAKVRHTSFLACRQLIEALEREDLSADTPLPWKTLVEQARSGAMAGTDDMAIFSAGAMFRLKSDLRTVAAPLLSDQYAPAVRKIWAQRRGGVVIVERRSSDAQPEEMHRLVFEEDDLPTPEEGWVARWGQLQAHAANPGHRLLELSGTVAASALDPHGDLVIEIDTRLTPGDLQPALIRLMPLLLGMLFLLWQIRPLFVRYRQARTRKLALRSYLAARTNY</sequence>
<evidence type="ECO:0000256" key="1">
    <source>
        <dbReference type="ARBA" id="ARBA00004429"/>
    </source>
</evidence>
<feature type="transmembrane region" description="Helical" evidence="8">
    <location>
        <begin position="6"/>
        <end position="25"/>
    </location>
</feature>
<keyword evidence="3" id="KW-1003">Cell membrane</keyword>
<keyword evidence="5 8" id="KW-0812">Transmembrane</keyword>
<dbReference type="GO" id="GO:0005886">
    <property type="term" value="C:plasma membrane"/>
    <property type="evidence" value="ECO:0007669"/>
    <property type="project" value="UniProtKB-SubCell"/>
</dbReference>
<evidence type="ECO:0000256" key="7">
    <source>
        <dbReference type="ARBA" id="ARBA00023136"/>
    </source>
</evidence>
<keyword evidence="10" id="KW-1185">Reference proteome</keyword>
<feature type="transmembrane region" description="Helical" evidence="8">
    <location>
        <begin position="691"/>
        <end position="713"/>
    </location>
</feature>
<evidence type="ECO:0000313" key="9">
    <source>
        <dbReference type="EMBL" id="PTD96298.1"/>
    </source>
</evidence>
<dbReference type="Pfam" id="PF07095">
    <property type="entry name" value="IgaA"/>
    <property type="match status" value="1"/>
</dbReference>
<comment type="caution">
    <text evidence="9">The sequence shown here is derived from an EMBL/GenBank/DDBJ whole genome shotgun (WGS) entry which is preliminary data.</text>
</comment>
<gene>
    <name evidence="9" type="ORF">C8261_10285</name>
</gene>
<comment type="similarity">
    <text evidence="2">Belongs to the IgaA family.</text>
</comment>
<accession>A0A2T4IEW1</accession>
<keyword evidence="7 8" id="KW-0472">Membrane</keyword>
<organism evidence="9 10">
    <name type="scientific">Pseudothauera lacus</name>
    <dbReference type="NCBI Taxonomy" id="2136175"/>
    <lineage>
        <taxon>Bacteria</taxon>
        <taxon>Pseudomonadati</taxon>
        <taxon>Pseudomonadota</taxon>
        <taxon>Betaproteobacteria</taxon>
        <taxon>Rhodocyclales</taxon>
        <taxon>Zoogloeaceae</taxon>
        <taxon>Pseudothauera</taxon>
    </lineage>
</organism>
<evidence type="ECO:0008006" key="11">
    <source>
        <dbReference type="Google" id="ProtNLM"/>
    </source>
</evidence>
<dbReference type="OrthoDB" id="8827178at2"/>
<feature type="transmembrane region" description="Helical" evidence="8">
    <location>
        <begin position="355"/>
        <end position="372"/>
    </location>
</feature>
<evidence type="ECO:0000256" key="3">
    <source>
        <dbReference type="ARBA" id="ARBA00022475"/>
    </source>
</evidence>
<comment type="subcellular location">
    <subcellularLocation>
        <location evidence="1">Cell inner membrane</location>
        <topology evidence="1">Multi-pass membrane protein</topology>
    </subcellularLocation>
</comment>
<feature type="transmembrane region" description="Helical" evidence="8">
    <location>
        <begin position="214"/>
        <end position="234"/>
    </location>
</feature>
<keyword evidence="6 8" id="KW-1133">Transmembrane helix</keyword>
<reference evidence="9 10" key="1">
    <citation type="submission" date="2018-03" db="EMBL/GenBank/DDBJ databases">
        <authorList>
            <person name="Keele B.F."/>
        </authorList>
    </citation>
    <scope>NUCLEOTIDE SEQUENCE [LARGE SCALE GENOMIC DNA]</scope>
    <source>
        <strain evidence="9 10">D20</strain>
    </source>
</reference>
<dbReference type="Proteomes" id="UP000241193">
    <property type="component" value="Unassembled WGS sequence"/>
</dbReference>
<evidence type="ECO:0000256" key="5">
    <source>
        <dbReference type="ARBA" id="ARBA00022692"/>
    </source>
</evidence>
<keyword evidence="4" id="KW-0997">Cell inner membrane</keyword>
<dbReference type="EMBL" id="PZKC01000007">
    <property type="protein sequence ID" value="PTD96298.1"/>
    <property type="molecule type" value="Genomic_DNA"/>
</dbReference>
<evidence type="ECO:0000256" key="6">
    <source>
        <dbReference type="ARBA" id="ARBA00022989"/>
    </source>
</evidence>